<dbReference type="PANTHER" id="PTHR37422">
    <property type="entry name" value="TEICHURONIC ACID BIOSYNTHESIS PROTEIN TUAE"/>
    <property type="match status" value="1"/>
</dbReference>
<protein>
    <recommendedName>
        <fullName evidence="6">O-antigen ligase-related domain-containing protein</fullName>
    </recommendedName>
</protein>
<feature type="transmembrane region" description="Helical" evidence="5">
    <location>
        <begin position="252"/>
        <end position="268"/>
    </location>
</feature>
<dbReference type="Pfam" id="PF04932">
    <property type="entry name" value="Wzy_C"/>
    <property type="match status" value="1"/>
</dbReference>
<name>A0A918JWE8_9FLAO</name>
<gene>
    <name evidence="7" type="ORF">GCM10007384_20960</name>
</gene>
<feature type="transmembrane region" description="Helical" evidence="5">
    <location>
        <begin position="58"/>
        <end position="80"/>
    </location>
</feature>
<evidence type="ECO:0000256" key="3">
    <source>
        <dbReference type="ARBA" id="ARBA00022989"/>
    </source>
</evidence>
<feature type="transmembrane region" description="Helical" evidence="5">
    <location>
        <begin position="224"/>
        <end position="245"/>
    </location>
</feature>
<feature type="domain" description="O-antigen ligase-related" evidence="6">
    <location>
        <begin position="104"/>
        <end position="237"/>
    </location>
</feature>
<evidence type="ECO:0000259" key="6">
    <source>
        <dbReference type="Pfam" id="PF04932"/>
    </source>
</evidence>
<feature type="transmembrane region" description="Helical" evidence="5">
    <location>
        <begin position="116"/>
        <end position="132"/>
    </location>
</feature>
<comment type="subcellular location">
    <subcellularLocation>
        <location evidence="1">Membrane</location>
        <topology evidence="1">Multi-pass membrane protein</topology>
    </subcellularLocation>
</comment>
<feature type="transmembrane region" description="Helical" evidence="5">
    <location>
        <begin position="12"/>
        <end position="38"/>
    </location>
</feature>
<evidence type="ECO:0000256" key="1">
    <source>
        <dbReference type="ARBA" id="ARBA00004141"/>
    </source>
</evidence>
<comment type="caution">
    <text evidence="7">The sequence shown here is derived from an EMBL/GenBank/DDBJ whole genome shotgun (WGS) entry which is preliminary data.</text>
</comment>
<keyword evidence="4 5" id="KW-0472">Membrane</keyword>
<keyword evidence="8" id="KW-1185">Reference proteome</keyword>
<sequence>MSIKNNVLIKEYFLIFFSLSTLIHASLVVFFLTYQHIINDLTFIDIYNKYGYLNFENFFGFSGINGMYYSLVLVFSYTHFLFYLKDNKIKNVVKYGLFFLSTTITFLVLLLIDIKMAYAGLLLAIIYFILTLKIKTFFKIFFLSFVALIGVYKTIISPSPRIKRFIEIGDPTRLNNYKSSFDVIWDNLFLGVGLGDELTEIQKVRKDFYIVESKHNAHNEFIEITLGSGVIGLTMFIFFLVNIYLRAFRNKNHLFIIFLFLISGFFMIESVLVRHYGILFTSFFLSYFLLFENKEKEEM</sequence>
<evidence type="ECO:0000313" key="7">
    <source>
        <dbReference type="EMBL" id="GGX19473.1"/>
    </source>
</evidence>
<evidence type="ECO:0000313" key="8">
    <source>
        <dbReference type="Proteomes" id="UP000601108"/>
    </source>
</evidence>
<feature type="transmembrane region" description="Helical" evidence="5">
    <location>
        <begin position="92"/>
        <end position="110"/>
    </location>
</feature>
<dbReference type="PANTHER" id="PTHR37422:SF17">
    <property type="entry name" value="O-ANTIGEN LIGASE"/>
    <property type="match status" value="1"/>
</dbReference>
<dbReference type="InterPro" id="IPR051533">
    <property type="entry name" value="WaaL-like"/>
</dbReference>
<dbReference type="Proteomes" id="UP000601108">
    <property type="component" value="Unassembled WGS sequence"/>
</dbReference>
<organism evidence="7 8">
    <name type="scientific">Aquimarina muelleri</name>
    <dbReference type="NCBI Taxonomy" id="279356"/>
    <lineage>
        <taxon>Bacteria</taxon>
        <taxon>Pseudomonadati</taxon>
        <taxon>Bacteroidota</taxon>
        <taxon>Flavobacteriia</taxon>
        <taxon>Flavobacteriales</taxon>
        <taxon>Flavobacteriaceae</taxon>
        <taxon>Aquimarina</taxon>
    </lineage>
</organism>
<dbReference type="EMBL" id="BMWS01000013">
    <property type="protein sequence ID" value="GGX19473.1"/>
    <property type="molecule type" value="Genomic_DNA"/>
</dbReference>
<evidence type="ECO:0000256" key="2">
    <source>
        <dbReference type="ARBA" id="ARBA00022692"/>
    </source>
</evidence>
<dbReference type="AlphaFoldDB" id="A0A918JWE8"/>
<reference evidence="7 8" key="1">
    <citation type="journal article" date="2014" name="Int. J. Syst. Evol. Microbiol.">
        <title>Complete genome sequence of Corynebacterium casei LMG S-19264T (=DSM 44701T), isolated from a smear-ripened cheese.</title>
        <authorList>
            <consortium name="US DOE Joint Genome Institute (JGI-PGF)"/>
            <person name="Walter F."/>
            <person name="Albersmeier A."/>
            <person name="Kalinowski J."/>
            <person name="Ruckert C."/>
        </authorList>
    </citation>
    <scope>NUCLEOTIDE SEQUENCE [LARGE SCALE GENOMIC DNA]</scope>
    <source>
        <strain evidence="7 8">KCTC 12285</strain>
    </source>
</reference>
<dbReference type="InterPro" id="IPR007016">
    <property type="entry name" value="O-antigen_ligase-rel_domated"/>
</dbReference>
<keyword evidence="3 5" id="KW-1133">Transmembrane helix</keyword>
<evidence type="ECO:0000256" key="4">
    <source>
        <dbReference type="ARBA" id="ARBA00023136"/>
    </source>
</evidence>
<evidence type="ECO:0000256" key="5">
    <source>
        <dbReference type="SAM" id="Phobius"/>
    </source>
</evidence>
<proteinExistence type="predicted"/>
<keyword evidence="2 5" id="KW-0812">Transmembrane</keyword>
<accession>A0A918JWE8</accession>
<dbReference type="GO" id="GO:0016020">
    <property type="term" value="C:membrane"/>
    <property type="evidence" value="ECO:0007669"/>
    <property type="project" value="UniProtKB-SubCell"/>
</dbReference>
<feature type="transmembrane region" description="Helical" evidence="5">
    <location>
        <begin position="137"/>
        <end position="155"/>
    </location>
</feature>